<dbReference type="CDD" id="cd11386">
    <property type="entry name" value="MCP_signal"/>
    <property type="match status" value="1"/>
</dbReference>
<feature type="domain" description="HAMP" evidence="11">
    <location>
        <begin position="206"/>
        <end position="259"/>
    </location>
</feature>
<keyword evidence="13" id="KW-1185">Reference proteome</keyword>
<evidence type="ECO:0000256" key="1">
    <source>
        <dbReference type="ARBA" id="ARBA00004236"/>
    </source>
</evidence>
<evidence type="ECO:0000256" key="6">
    <source>
        <dbReference type="PROSITE-ProRule" id="PRU00284"/>
    </source>
</evidence>
<dbReference type="InterPro" id="IPR003660">
    <property type="entry name" value="HAMP_dom"/>
</dbReference>
<dbReference type="RefSeq" id="WP_115774685.1">
    <property type="nucleotide sequence ID" value="NZ_PIOC01000028.1"/>
</dbReference>
<keyword evidence="2" id="KW-1003">Cell membrane</keyword>
<keyword evidence="9" id="KW-1133">Transmembrane helix</keyword>
<sequence>MNKLLNFKSIKSKILFGFMIVVALIFILGIYSFFAISSINKLTDDIVNKQVQMLIADEQLVTSISDRVSTARAFVLSGDEEFIDKFNQYTEDGISYEEKVRSIGGSERFDELIKKTVEWRANIGEKVFDEYKRGNVELAKQNLQELNQEADDLRAGYTELAQEKEMNVNEQGKSIIKSGSSTLIFVVIIAIASLLFSVIVALFTANSISKPIKNVMERMKLIASGDFSKEKLVTKARDEVGQLINATNDMNQNMRDLLNQINAVSETVSSQSEELTQTAGEVKTGTEQIATTMEELASGSETQANSASDLADIMGTFTNRIEKANENGELIQGNSSKVLEMTTNGSKLMNSSTEQMVKIDHIVKDAVEKMENLDKQSQEISKLVSVIKDVADQTNLLALNAAIEAARAGEHGKGFAVVADEVRKLAEQVALSVNDITGFVTIIQTESSVVANSLRDGYSEVEQGTVQIETTSETFNEISSAVTEMVQSIRLVSENLSEIMAGSQEMSSSIEEIASVSEESAAGVEQTAASAQQASSSMEEVTGSSEQLAKLAEELNELVRLFKL</sequence>
<feature type="transmembrane region" description="Helical" evidence="9">
    <location>
        <begin position="14"/>
        <end position="34"/>
    </location>
</feature>
<evidence type="ECO:0000313" key="12">
    <source>
        <dbReference type="EMBL" id="RDW16054.1"/>
    </source>
</evidence>
<keyword evidence="9" id="KW-0812">Transmembrane</keyword>
<feature type="coiled-coil region" evidence="7">
    <location>
        <begin position="136"/>
        <end position="163"/>
    </location>
</feature>
<dbReference type="PROSITE" id="PS50885">
    <property type="entry name" value="HAMP"/>
    <property type="match status" value="1"/>
</dbReference>
<evidence type="ECO:0000256" key="2">
    <source>
        <dbReference type="ARBA" id="ARBA00022475"/>
    </source>
</evidence>
<dbReference type="PANTHER" id="PTHR32089:SF112">
    <property type="entry name" value="LYSOZYME-LIKE PROTEIN-RELATED"/>
    <property type="match status" value="1"/>
</dbReference>
<dbReference type="GO" id="GO:0007165">
    <property type="term" value="P:signal transduction"/>
    <property type="evidence" value="ECO:0007669"/>
    <property type="project" value="UniProtKB-KW"/>
</dbReference>
<organism evidence="12 13">
    <name type="scientific">Oceanobacillus arenosus</name>
    <dbReference type="NCBI Taxonomy" id="1229153"/>
    <lineage>
        <taxon>Bacteria</taxon>
        <taxon>Bacillati</taxon>
        <taxon>Bacillota</taxon>
        <taxon>Bacilli</taxon>
        <taxon>Bacillales</taxon>
        <taxon>Bacillaceae</taxon>
        <taxon>Oceanobacillus</taxon>
    </lineage>
</organism>
<dbReference type="SMART" id="SM00304">
    <property type="entry name" value="HAMP"/>
    <property type="match status" value="1"/>
</dbReference>
<dbReference type="Pfam" id="PF00015">
    <property type="entry name" value="MCPsignal"/>
    <property type="match status" value="1"/>
</dbReference>
<dbReference type="PRINTS" id="PR00260">
    <property type="entry name" value="CHEMTRNSDUCR"/>
</dbReference>
<evidence type="ECO:0000256" key="3">
    <source>
        <dbReference type="ARBA" id="ARBA00023136"/>
    </source>
</evidence>
<gene>
    <name evidence="12" type="ORF">CWR48_17865</name>
</gene>
<evidence type="ECO:0000259" key="10">
    <source>
        <dbReference type="PROSITE" id="PS50111"/>
    </source>
</evidence>
<proteinExistence type="inferred from homology"/>
<evidence type="ECO:0000256" key="9">
    <source>
        <dbReference type="SAM" id="Phobius"/>
    </source>
</evidence>
<comment type="subcellular location">
    <subcellularLocation>
        <location evidence="1">Cell membrane</location>
    </subcellularLocation>
</comment>
<dbReference type="InterPro" id="IPR004090">
    <property type="entry name" value="Chemotax_Me-accpt_rcpt"/>
</dbReference>
<dbReference type="AlphaFoldDB" id="A0A3D8PJ24"/>
<evidence type="ECO:0000313" key="13">
    <source>
        <dbReference type="Proteomes" id="UP000257143"/>
    </source>
</evidence>
<dbReference type="EMBL" id="PIOC01000028">
    <property type="protein sequence ID" value="RDW16054.1"/>
    <property type="molecule type" value="Genomic_DNA"/>
</dbReference>
<accession>A0A3D8PJ24</accession>
<dbReference type="InterPro" id="IPR004089">
    <property type="entry name" value="MCPsignal_dom"/>
</dbReference>
<keyword evidence="4 6" id="KW-0807">Transducer</keyword>
<evidence type="ECO:0000256" key="5">
    <source>
        <dbReference type="ARBA" id="ARBA00029447"/>
    </source>
</evidence>
<dbReference type="GO" id="GO:0005886">
    <property type="term" value="C:plasma membrane"/>
    <property type="evidence" value="ECO:0007669"/>
    <property type="project" value="UniProtKB-SubCell"/>
</dbReference>
<evidence type="ECO:0000256" key="7">
    <source>
        <dbReference type="SAM" id="Coils"/>
    </source>
</evidence>
<protein>
    <submittedName>
        <fullName evidence="12">Methyl-accepting chemotaxis protein</fullName>
    </submittedName>
</protein>
<dbReference type="PROSITE" id="PS50111">
    <property type="entry name" value="CHEMOTAXIS_TRANSDUC_2"/>
    <property type="match status" value="1"/>
</dbReference>
<dbReference type="SMART" id="SM00283">
    <property type="entry name" value="MA"/>
    <property type="match status" value="1"/>
</dbReference>
<name>A0A3D8PJ24_9BACI</name>
<evidence type="ECO:0000256" key="8">
    <source>
        <dbReference type="SAM" id="MobiDB-lite"/>
    </source>
</evidence>
<dbReference type="GO" id="GO:0006935">
    <property type="term" value="P:chemotaxis"/>
    <property type="evidence" value="ECO:0007669"/>
    <property type="project" value="InterPro"/>
</dbReference>
<dbReference type="Gene3D" id="1.10.287.950">
    <property type="entry name" value="Methyl-accepting chemotaxis protein"/>
    <property type="match status" value="1"/>
</dbReference>
<reference evidence="13" key="1">
    <citation type="submission" date="2017-11" db="EMBL/GenBank/DDBJ databases">
        <authorList>
            <person name="Zhu W."/>
        </authorList>
    </citation>
    <scope>NUCLEOTIDE SEQUENCE [LARGE SCALE GENOMIC DNA]</scope>
    <source>
        <strain evidence="13">CAU 1183</strain>
    </source>
</reference>
<dbReference type="GO" id="GO:0004888">
    <property type="term" value="F:transmembrane signaling receptor activity"/>
    <property type="evidence" value="ECO:0007669"/>
    <property type="project" value="InterPro"/>
</dbReference>
<comment type="similarity">
    <text evidence="5">Belongs to the methyl-accepting chemotaxis (MCP) protein family.</text>
</comment>
<dbReference type="CDD" id="cd06225">
    <property type="entry name" value="HAMP"/>
    <property type="match status" value="1"/>
</dbReference>
<keyword evidence="3 9" id="KW-0472">Membrane</keyword>
<keyword evidence="7" id="KW-0175">Coiled coil</keyword>
<feature type="transmembrane region" description="Helical" evidence="9">
    <location>
        <begin position="183"/>
        <end position="205"/>
    </location>
</feature>
<feature type="region of interest" description="Disordered" evidence="8">
    <location>
        <begin position="510"/>
        <end position="542"/>
    </location>
</feature>
<feature type="domain" description="Methyl-accepting transducer" evidence="10">
    <location>
        <begin position="278"/>
        <end position="528"/>
    </location>
</feature>
<dbReference type="OrthoDB" id="2168386at2"/>
<evidence type="ECO:0000259" key="11">
    <source>
        <dbReference type="PROSITE" id="PS50885"/>
    </source>
</evidence>
<evidence type="ECO:0000256" key="4">
    <source>
        <dbReference type="ARBA" id="ARBA00023224"/>
    </source>
</evidence>
<dbReference type="Pfam" id="PF00672">
    <property type="entry name" value="HAMP"/>
    <property type="match status" value="1"/>
</dbReference>
<dbReference type="SUPFAM" id="SSF58104">
    <property type="entry name" value="Methyl-accepting chemotaxis protein (MCP) signaling domain"/>
    <property type="match status" value="1"/>
</dbReference>
<dbReference type="PANTHER" id="PTHR32089">
    <property type="entry name" value="METHYL-ACCEPTING CHEMOTAXIS PROTEIN MCPB"/>
    <property type="match status" value="1"/>
</dbReference>
<dbReference type="Proteomes" id="UP000257143">
    <property type="component" value="Unassembled WGS sequence"/>
</dbReference>
<feature type="compositionally biased region" description="Low complexity" evidence="8">
    <location>
        <begin position="510"/>
        <end position="537"/>
    </location>
</feature>
<comment type="caution">
    <text evidence="12">The sequence shown here is derived from an EMBL/GenBank/DDBJ whole genome shotgun (WGS) entry which is preliminary data.</text>
</comment>